<keyword evidence="1" id="KW-1133">Transmembrane helix</keyword>
<evidence type="ECO:0000313" key="3">
    <source>
        <dbReference type="Proteomes" id="UP001303046"/>
    </source>
</evidence>
<evidence type="ECO:0000313" key="2">
    <source>
        <dbReference type="EMBL" id="KAK6742659.1"/>
    </source>
</evidence>
<evidence type="ECO:0008006" key="4">
    <source>
        <dbReference type="Google" id="ProtNLM"/>
    </source>
</evidence>
<feature type="transmembrane region" description="Helical" evidence="1">
    <location>
        <begin position="20"/>
        <end position="45"/>
    </location>
</feature>
<protein>
    <recommendedName>
        <fullName evidence="4">Frizzled/Smoothened transmembrane domain-containing protein</fullName>
    </recommendedName>
</protein>
<sequence length="168" mass="18754">MRRKWITPAVVTRFKPYRKIFVVVAAIAVFFSVLIVLENVLFLAANDKQNGLLLLLPYLLSWALVMIACVFGRVAFLLHASGQKSGVVRPHSPSVWSSESRPVSPISMDTLSASYNSQAHLFRHILSVPQSPFCVTEEILSSRYSDEPPSYEDAVRRTDLPAATMCTQ</sequence>
<keyword evidence="1" id="KW-0472">Membrane</keyword>
<evidence type="ECO:0000256" key="1">
    <source>
        <dbReference type="SAM" id="Phobius"/>
    </source>
</evidence>
<keyword evidence="3" id="KW-1185">Reference proteome</keyword>
<comment type="caution">
    <text evidence="2">The sequence shown here is derived from an EMBL/GenBank/DDBJ whole genome shotgun (WGS) entry which is preliminary data.</text>
</comment>
<name>A0ABR1CWG7_NECAM</name>
<organism evidence="2 3">
    <name type="scientific">Necator americanus</name>
    <name type="common">Human hookworm</name>
    <dbReference type="NCBI Taxonomy" id="51031"/>
    <lineage>
        <taxon>Eukaryota</taxon>
        <taxon>Metazoa</taxon>
        <taxon>Ecdysozoa</taxon>
        <taxon>Nematoda</taxon>
        <taxon>Chromadorea</taxon>
        <taxon>Rhabditida</taxon>
        <taxon>Rhabditina</taxon>
        <taxon>Rhabditomorpha</taxon>
        <taxon>Strongyloidea</taxon>
        <taxon>Ancylostomatidae</taxon>
        <taxon>Bunostominae</taxon>
        <taxon>Necator</taxon>
    </lineage>
</organism>
<proteinExistence type="predicted"/>
<keyword evidence="1" id="KW-0812">Transmembrane</keyword>
<feature type="transmembrane region" description="Helical" evidence="1">
    <location>
        <begin position="51"/>
        <end position="76"/>
    </location>
</feature>
<reference evidence="2 3" key="1">
    <citation type="submission" date="2023-08" db="EMBL/GenBank/DDBJ databases">
        <title>A Necator americanus chromosomal reference genome.</title>
        <authorList>
            <person name="Ilik V."/>
            <person name="Petrzelkova K.J."/>
            <person name="Pardy F."/>
            <person name="Fuh T."/>
            <person name="Niatou-Singa F.S."/>
            <person name="Gouil Q."/>
            <person name="Baker L."/>
            <person name="Ritchie M.E."/>
            <person name="Jex A.R."/>
            <person name="Gazzola D."/>
            <person name="Li H."/>
            <person name="Toshio Fujiwara R."/>
            <person name="Zhan B."/>
            <person name="Aroian R.V."/>
            <person name="Pafco B."/>
            <person name="Schwarz E.M."/>
        </authorList>
    </citation>
    <scope>NUCLEOTIDE SEQUENCE [LARGE SCALE GENOMIC DNA]</scope>
    <source>
        <strain evidence="2 3">Aroian</strain>
        <tissue evidence="2">Whole animal</tissue>
    </source>
</reference>
<dbReference type="EMBL" id="JAVFWL010000003">
    <property type="protein sequence ID" value="KAK6742659.1"/>
    <property type="molecule type" value="Genomic_DNA"/>
</dbReference>
<dbReference type="Proteomes" id="UP001303046">
    <property type="component" value="Unassembled WGS sequence"/>
</dbReference>
<accession>A0ABR1CWG7</accession>
<gene>
    <name evidence="2" type="primary">Necator_chrIII.g10880</name>
    <name evidence="2" type="ORF">RB195_010115</name>
</gene>